<gene>
    <name evidence="1" type="ORF">PHMEG_00028802</name>
</gene>
<dbReference type="OrthoDB" id="88674at2759"/>
<reference evidence="2" key="1">
    <citation type="submission" date="2017-03" db="EMBL/GenBank/DDBJ databases">
        <title>Phytopthora megakarya and P. palmivora, two closely related causual agents of cacao black pod achieved similar genome size and gene model numbers by different mechanisms.</title>
        <authorList>
            <person name="Ali S."/>
            <person name="Shao J."/>
            <person name="Larry D.J."/>
            <person name="Kronmiller B."/>
            <person name="Shen D."/>
            <person name="Strem M.D."/>
            <person name="Melnick R.L."/>
            <person name="Guiltinan M.J."/>
            <person name="Tyler B.M."/>
            <person name="Meinhardt L.W."/>
            <person name="Bailey B.A."/>
        </authorList>
    </citation>
    <scope>NUCLEOTIDE SEQUENCE [LARGE SCALE GENOMIC DNA]</scope>
    <source>
        <strain evidence="2">zdho120</strain>
    </source>
</reference>
<dbReference type="Proteomes" id="UP000198211">
    <property type="component" value="Unassembled WGS sequence"/>
</dbReference>
<sequence>MADTKPTFLGMTAVDAFPAHHYDARDEYKVTFGDFTLQLAYRLIFNKLPALRTLRSDSNLEGELSHCIKTLIYLPQYPNARAAGKRAQWAPYHCEIGSEFEVDVYYSICGVGAGSDCLIAHLATTST</sequence>
<name>A0A225V5P9_9STRA</name>
<dbReference type="EMBL" id="NBNE01007908">
    <property type="protein sequence ID" value="OWZ00087.1"/>
    <property type="molecule type" value="Genomic_DNA"/>
</dbReference>
<proteinExistence type="predicted"/>
<accession>A0A225V5P9</accession>
<evidence type="ECO:0000313" key="1">
    <source>
        <dbReference type="EMBL" id="OWZ00087.1"/>
    </source>
</evidence>
<keyword evidence="2" id="KW-1185">Reference proteome</keyword>
<protein>
    <submittedName>
        <fullName evidence="1">Uncharacterized protein</fullName>
    </submittedName>
</protein>
<dbReference type="AlphaFoldDB" id="A0A225V5P9"/>
<organism evidence="1 2">
    <name type="scientific">Phytophthora megakarya</name>
    <dbReference type="NCBI Taxonomy" id="4795"/>
    <lineage>
        <taxon>Eukaryota</taxon>
        <taxon>Sar</taxon>
        <taxon>Stramenopiles</taxon>
        <taxon>Oomycota</taxon>
        <taxon>Peronosporomycetes</taxon>
        <taxon>Peronosporales</taxon>
        <taxon>Peronosporaceae</taxon>
        <taxon>Phytophthora</taxon>
    </lineage>
</organism>
<evidence type="ECO:0000313" key="2">
    <source>
        <dbReference type="Proteomes" id="UP000198211"/>
    </source>
</evidence>
<comment type="caution">
    <text evidence="1">The sequence shown here is derived from an EMBL/GenBank/DDBJ whole genome shotgun (WGS) entry which is preliminary data.</text>
</comment>